<dbReference type="AlphaFoldDB" id="A0A1J4JU84"/>
<feature type="region of interest" description="Disordered" evidence="1">
    <location>
        <begin position="121"/>
        <end position="193"/>
    </location>
</feature>
<accession>A0A1J4JU84</accession>
<organism evidence="2 3">
    <name type="scientific">Tritrichomonas foetus</name>
    <dbReference type="NCBI Taxonomy" id="1144522"/>
    <lineage>
        <taxon>Eukaryota</taxon>
        <taxon>Metamonada</taxon>
        <taxon>Parabasalia</taxon>
        <taxon>Tritrichomonadida</taxon>
        <taxon>Tritrichomonadidae</taxon>
        <taxon>Tritrichomonas</taxon>
    </lineage>
</organism>
<keyword evidence="3" id="KW-1185">Reference proteome</keyword>
<feature type="compositionally biased region" description="Polar residues" evidence="1">
    <location>
        <begin position="131"/>
        <end position="140"/>
    </location>
</feature>
<dbReference type="EMBL" id="MLAK01000873">
    <property type="protein sequence ID" value="OHT02274.1"/>
    <property type="molecule type" value="Genomic_DNA"/>
</dbReference>
<comment type="caution">
    <text evidence="2">The sequence shown here is derived from an EMBL/GenBank/DDBJ whole genome shotgun (WGS) entry which is preliminary data.</text>
</comment>
<evidence type="ECO:0000313" key="3">
    <source>
        <dbReference type="Proteomes" id="UP000179807"/>
    </source>
</evidence>
<evidence type="ECO:0000313" key="2">
    <source>
        <dbReference type="EMBL" id="OHT02274.1"/>
    </source>
</evidence>
<dbReference type="VEuPathDB" id="TrichDB:TRFO_30641"/>
<dbReference type="Pfam" id="PF01469">
    <property type="entry name" value="Pentapeptide_2"/>
    <property type="match status" value="1"/>
</dbReference>
<reference evidence="2" key="1">
    <citation type="submission" date="2016-10" db="EMBL/GenBank/DDBJ databases">
        <authorList>
            <person name="Benchimol M."/>
            <person name="Almeida L.G."/>
            <person name="Vasconcelos A.T."/>
            <person name="Perreira-Neves A."/>
            <person name="Rosa I.A."/>
            <person name="Tasca T."/>
            <person name="Bogo M.R."/>
            <person name="de Souza W."/>
        </authorList>
    </citation>
    <scope>NUCLEOTIDE SEQUENCE [LARGE SCALE GENOMIC DNA]</scope>
    <source>
        <strain evidence="2">K</strain>
    </source>
</reference>
<name>A0A1J4JU84_9EUKA</name>
<proteinExistence type="predicted"/>
<protein>
    <submittedName>
        <fullName evidence="2">Uncharacterized protein</fullName>
    </submittedName>
</protein>
<feature type="region of interest" description="Disordered" evidence="1">
    <location>
        <begin position="57"/>
        <end position="106"/>
    </location>
</feature>
<dbReference type="Proteomes" id="UP000179807">
    <property type="component" value="Unassembled WGS sequence"/>
</dbReference>
<evidence type="ECO:0000256" key="1">
    <source>
        <dbReference type="SAM" id="MobiDB-lite"/>
    </source>
</evidence>
<gene>
    <name evidence="2" type="ORF">TRFO_30641</name>
</gene>
<dbReference type="GeneID" id="94842180"/>
<dbReference type="RefSeq" id="XP_068355410.1">
    <property type="nucleotide sequence ID" value="XM_068507476.1"/>
</dbReference>
<feature type="compositionally biased region" description="Acidic residues" evidence="1">
    <location>
        <begin position="162"/>
        <end position="193"/>
    </location>
</feature>
<dbReference type="InterPro" id="IPR002989">
    <property type="entry name" value="Mycobac_pentapep"/>
</dbReference>
<feature type="compositionally biased region" description="Basic and acidic residues" evidence="1">
    <location>
        <begin position="85"/>
        <end position="106"/>
    </location>
</feature>
<sequence>MKPVKKVDPQKITPYFSGPDSYHFDHQVKKVRFATNQSSQLADSSTQTDFSLRKTNENEVMTDPLDFPLEPFDTEPKYVPQNHQTIEKVETGTEETKEQEKQNSFDLPKYDFKFHFFNNNSIRPKEDSVSETKTVPQSQLKFDFTKAENEGSENEGSGNEGSENEGSENEGSENEGSENEGSENEGSENENSS</sequence>